<dbReference type="EMBL" id="CM055746">
    <property type="protein sequence ID" value="KAJ7997168.1"/>
    <property type="molecule type" value="Genomic_DNA"/>
</dbReference>
<feature type="non-terminal residue" evidence="1">
    <location>
        <position position="1"/>
    </location>
</feature>
<proteinExistence type="predicted"/>
<protein>
    <submittedName>
        <fullName evidence="1">Uncharacterized protein</fullName>
    </submittedName>
</protein>
<keyword evidence="2" id="KW-1185">Reference proteome</keyword>
<evidence type="ECO:0000313" key="1">
    <source>
        <dbReference type="EMBL" id="KAJ7997168.1"/>
    </source>
</evidence>
<sequence>TTLGLSETDVTPTRFRCRWFFCGAGRNPLQVCRDEGIQDFHISNAFHIHYDALTRFVWRIIEIRQF</sequence>
<comment type="caution">
    <text evidence="1">The sequence shown here is derived from an EMBL/GenBank/DDBJ whole genome shotgun (WGS) entry which is preliminary data.</text>
</comment>
<evidence type="ECO:0000313" key="2">
    <source>
        <dbReference type="Proteomes" id="UP001157502"/>
    </source>
</evidence>
<dbReference type="Proteomes" id="UP001157502">
    <property type="component" value="Chromosome 19"/>
</dbReference>
<reference evidence="1" key="1">
    <citation type="submission" date="2021-05" db="EMBL/GenBank/DDBJ databases">
        <authorList>
            <person name="Pan Q."/>
            <person name="Jouanno E."/>
            <person name="Zahm M."/>
            <person name="Klopp C."/>
            <person name="Cabau C."/>
            <person name="Louis A."/>
            <person name="Berthelot C."/>
            <person name="Parey E."/>
            <person name="Roest Crollius H."/>
            <person name="Montfort J."/>
            <person name="Robinson-Rechavi M."/>
            <person name="Bouchez O."/>
            <person name="Lampietro C."/>
            <person name="Lopez Roques C."/>
            <person name="Donnadieu C."/>
            <person name="Postlethwait J."/>
            <person name="Bobe J."/>
            <person name="Dillon D."/>
            <person name="Chandos A."/>
            <person name="von Hippel F."/>
            <person name="Guiguen Y."/>
        </authorList>
    </citation>
    <scope>NUCLEOTIDE SEQUENCE</scope>
    <source>
        <strain evidence="1">YG-Jan2019</strain>
    </source>
</reference>
<gene>
    <name evidence="1" type="ORF">DPEC_G00226150</name>
</gene>
<name>A0ACC2G0P3_DALPE</name>
<accession>A0ACC2G0P3</accession>
<organism evidence="1 2">
    <name type="scientific">Dallia pectoralis</name>
    <name type="common">Alaska blackfish</name>
    <dbReference type="NCBI Taxonomy" id="75939"/>
    <lineage>
        <taxon>Eukaryota</taxon>
        <taxon>Metazoa</taxon>
        <taxon>Chordata</taxon>
        <taxon>Craniata</taxon>
        <taxon>Vertebrata</taxon>
        <taxon>Euteleostomi</taxon>
        <taxon>Actinopterygii</taxon>
        <taxon>Neopterygii</taxon>
        <taxon>Teleostei</taxon>
        <taxon>Protacanthopterygii</taxon>
        <taxon>Esociformes</taxon>
        <taxon>Umbridae</taxon>
        <taxon>Dallia</taxon>
    </lineage>
</organism>